<sequence length="160" mass="18556">MTFWASRSFLPIRRAERGDLRVCFCKHLPPINQRELQQRRTRLLLMKVELLTKLDPWTDDFNVDGIGVLENSITPRMRKLLQAVGFSIFLLEGHRIGIQKRWVAGLQLLWAGKGRDYKDGFTVGFEYGLVGQLLLDLDTQYMHIKGLKHTTNGTWGHCPY</sequence>
<dbReference type="AlphaFoldDB" id="A0AAU9NGB7"/>
<evidence type="ECO:0000313" key="2">
    <source>
        <dbReference type="Proteomes" id="UP001157418"/>
    </source>
</evidence>
<dbReference type="EMBL" id="CAKMRJ010004445">
    <property type="protein sequence ID" value="CAH1436919.1"/>
    <property type="molecule type" value="Genomic_DNA"/>
</dbReference>
<comment type="caution">
    <text evidence="1">The sequence shown here is derived from an EMBL/GenBank/DDBJ whole genome shotgun (WGS) entry which is preliminary data.</text>
</comment>
<evidence type="ECO:0000313" key="1">
    <source>
        <dbReference type="EMBL" id="CAH1436919.1"/>
    </source>
</evidence>
<proteinExistence type="predicted"/>
<keyword evidence="2" id="KW-1185">Reference proteome</keyword>
<organism evidence="1 2">
    <name type="scientific">Lactuca virosa</name>
    <dbReference type="NCBI Taxonomy" id="75947"/>
    <lineage>
        <taxon>Eukaryota</taxon>
        <taxon>Viridiplantae</taxon>
        <taxon>Streptophyta</taxon>
        <taxon>Embryophyta</taxon>
        <taxon>Tracheophyta</taxon>
        <taxon>Spermatophyta</taxon>
        <taxon>Magnoliopsida</taxon>
        <taxon>eudicotyledons</taxon>
        <taxon>Gunneridae</taxon>
        <taxon>Pentapetalae</taxon>
        <taxon>asterids</taxon>
        <taxon>campanulids</taxon>
        <taxon>Asterales</taxon>
        <taxon>Asteraceae</taxon>
        <taxon>Cichorioideae</taxon>
        <taxon>Cichorieae</taxon>
        <taxon>Lactucinae</taxon>
        <taxon>Lactuca</taxon>
    </lineage>
</organism>
<gene>
    <name evidence="1" type="ORF">LVIROSA_LOCUS23267</name>
</gene>
<accession>A0AAU9NGB7</accession>
<dbReference type="Proteomes" id="UP001157418">
    <property type="component" value="Unassembled WGS sequence"/>
</dbReference>
<reference evidence="1 2" key="1">
    <citation type="submission" date="2022-01" db="EMBL/GenBank/DDBJ databases">
        <authorList>
            <person name="Xiong W."/>
            <person name="Schranz E."/>
        </authorList>
    </citation>
    <scope>NUCLEOTIDE SEQUENCE [LARGE SCALE GENOMIC DNA]</scope>
</reference>
<protein>
    <submittedName>
        <fullName evidence="1">Uncharacterized protein</fullName>
    </submittedName>
</protein>
<name>A0AAU9NGB7_9ASTR</name>